<reference evidence="1" key="1">
    <citation type="submission" date="2023-08" db="EMBL/GenBank/DDBJ databases">
        <authorList>
            <person name="Messyasz A."/>
            <person name="Mannisto M.K."/>
            <person name="Kerkhof L.J."/>
            <person name="Haggblom M."/>
        </authorList>
    </citation>
    <scope>NUCLEOTIDE SEQUENCE</scope>
    <source>
        <strain evidence="1">X5P6</strain>
    </source>
</reference>
<proteinExistence type="predicted"/>
<dbReference type="InterPro" id="IPR058532">
    <property type="entry name" value="YjbR/MT2646/Rv2570-like"/>
</dbReference>
<dbReference type="GO" id="GO:0003677">
    <property type="term" value="F:DNA binding"/>
    <property type="evidence" value="ECO:0007669"/>
    <property type="project" value="UniProtKB-KW"/>
</dbReference>
<gene>
    <name evidence="1" type="ORF">RBB77_00840</name>
</gene>
<accession>A0AAU7ZR96</accession>
<evidence type="ECO:0000313" key="1">
    <source>
        <dbReference type="EMBL" id="XCB33455.1"/>
    </source>
</evidence>
<protein>
    <submittedName>
        <fullName evidence="1">MmcQ/YjbR family DNA-binding protein</fullName>
    </submittedName>
</protein>
<sequence length="153" mass="17380">MDAERIRAYLLTLPHVVDTVQWSGTLVFWVGDKAIGGKMFAMVRLEQDESLERDEKRRVISYSAGPERYHELLEREGIFPAPYAARIFYVAVRGWGVFRKAEWEQELSAAHAITYAKLPEKVRAALALPAAQQKRLIAERRKVLAAKAAAKAR</sequence>
<dbReference type="SUPFAM" id="SSF142906">
    <property type="entry name" value="YjbR-like"/>
    <property type="match status" value="1"/>
</dbReference>
<keyword evidence="1" id="KW-0238">DNA-binding</keyword>
<name>A0AAU7ZR96_9BACT</name>
<dbReference type="Pfam" id="PF04237">
    <property type="entry name" value="YjbR"/>
    <property type="match status" value="1"/>
</dbReference>
<dbReference type="InterPro" id="IPR038056">
    <property type="entry name" value="YjbR-like_sf"/>
</dbReference>
<dbReference type="KEGG" id="tpsc:RBB77_00840"/>
<reference evidence="1" key="2">
    <citation type="journal article" date="2024" name="Environ. Microbiol.">
        <title>Genome analysis and description of Tunturibacter gen. nov. expands the diversity of Terriglobia in tundra soils.</title>
        <authorList>
            <person name="Messyasz A."/>
            <person name="Mannisto M.K."/>
            <person name="Kerkhof L.J."/>
            <person name="Haggblom M.M."/>
        </authorList>
    </citation>
    <scope>NUCLEOTIDE SEQUENCE</scope>
    <source>
        <strain evidence="1">X5P6</strain>
    </source>
</reference>
<dbReference type="AlphaFoldDB" id="A0AAU7ZR96"/>
<organism evidence="1">
    <name type="scientific">Tunturiibacter psychrotolerans</name>
    <dbReference type="NCBI Taxonomy" id="3069686"/>
    <lineage>
        <taxon>Bacteria</taxon>
        <taxon>Pseudomonadati</taxon>
        <taxon>Acidobacteriota</taxon>
        <taxon>Terriglobia</taxon>
        <taxon>Terriglobales</taxon>
        <taxon>Acidobacteriaceae</taxon>
        <taxon>Tunturiibacter</taxon>
    </lineage>
</organism>
<dbReference type="Gene3D" id="3.90.1150.30">
    <property type="match status" value="1"/>
</dbReference>
<dbReference type="EMBL" id="CP132942">
    <property type="protein sequence ID" value="XCB33455.1"/>
    <property type="molecule type" value="Genomic_DNA"/>
</dbReference>
<dbReference type="RefSeq" id="WP_353064292.1">
    <property type="nucleotide sequence ID" value="NZ_CP132942.1"/>
</dbReference>